<dbReference type="AlphaFoldDB" id="Q2JDW8"/>
<dbReference type="NCBIfam" id="NF005851">
    <property type="entry name" value="PRK07772.1"/>
    <property type="match status" value="1"/>
</dbReference>
<feature type="compositionally biased region" description="Polar residues" evidence="4">
    <location>
        <begin position="214"/>
        <end position="225"/>
    </location>
</feature>
<gene>
    <name evidence="5" type="ordered locus">Francci3_1145</name>
</gene>
<dbReference type="GO" id="GO:0003697">
    <property type="term" value="F:single-stranded DNA binding"/>
    <property type="evidence" value="ECO:0007669"/>
    <property type="project" value="UniProtKB-UniRule"/>
</dbReference>
<keyword evidence="1 2" id="KW-0238">DNA-binding</keyword>
<evidence type="ECO:0000256" key="3">
    <source>
        <dbReference type="RuleBase" id="RU000524"/>
    </source>
</evidence>
<evidence type="ECO:0000313" key="5">
    <source>
        <dbReference type="EMBL" id="ABD10524.1"/>
    </source>
</evidence>
<dbReference type="PANTHER" id="PTHR10302:SF27">
    <property type="entry name" value="SINGLE-STRANDED DNA-BINDING PROTEIN"/>
    <property type="match status" value="1"/>
</dbReference>
<dbReference type="eggNOG" id="COG0629">
    <property type="taxonomic scope" value="Bacteria"/>
</dbReference>
<comment type="subunit">
    <text evidence="2">Homotetramer.</text>
</comment>
<feature type="region of interest" description="Disordered" evidence="4">
    <location>
        <begin position="180"/>
        <end position="225"/>
    </location>
</feature>
<evidence type="ECO:0000256" key="2">
    <source>
        <dbReference type="HAMAP-Rule" id="MF_00984"/>
    </source>
</evidence>
<dbReference type="NCBIfam" id="TIGR00621">
    <property type="entry name" value="ssb"/>
    <property type="match status" value="1"/>
</dbReference>
<dbReference type="RefSeq" id="WP_011435591.1">
    <property type="nucleotide sequence ID" value="NC_007777.1"/>
</dbReference>
<evidence type="ECO:0000313" key="6">
    <source>
        <dbReference type="Proteomes" id="UP000001937"/>
    </source>
</evidence>
<proteinExistence type="inferred from homology"/>
<dbReference type="CDD" id="cd04496">
    <property type="entry name" value="SSB_OBF"/>
    <property type="match status" value="1"/>
</dbReference>
<dbReference type="InterPro" id="IPR012340">
    <property type="entry name" value="NA-bd_OB-fold"/>
</dbReference>
<dbReference type="InterPro" id="IPR011344">
    <property type="entry name" value="ssDNA-bd"/>
</dbReference>
<dbReference type="HOGENOM" id="CLU_078758_1_1_11"/>
<dbReference type="EMBL" id="CP000249">
    <property type="protein sequence ID" value="ABD10524.1"/>
    <property type="molecule type" value="Genomic_DNA"/>
</dbReference>
<dbReference type="Proteomes" id="UP000001937">
    <property type="component" value="Chromosome"/>
</dbReference>
<comment type="caution">
    <text evidence="2">Lacks conserved residue(s) required for the propagation of feature annotation.</text>
</comment>
<dbReference type="Pfam" id="PF00436">
    <property type="entry name" value="SSB"/>
    <property type="match status" value="1"/>
</dbReference>
<dbReference type="InterPro" id="IPR000424">
    <property type="entry name" value="Primosome_PriB/ssb"/>
</dbReference>
<dbReference type="Gene3D" id="2.40.50.140">
    <property type="entry name" value="Nucleic acid-binding proteins"/>
    <property type="match status" value="1"/>
</dbReference>
<dbReference type="SUPFAM" id="SSF50249">
    <property type="entry name" value="Nucleic acid-binding proteins"/>
    <property type="match status" value="1"/>
</dbReference>
<sequence length="225" mass="23377">MLETTITLVGNLVDDPDHRMTANGASICTFRLASTPRRFDRSESRWVDGTTLFLRVSCWRQLADNVAASLVRGDRALVYGRLRQRSFETGEGERRVTYEIDADAVGTELTWHAARSERLARRPGSAVVAAAATDVPSDPSALVGSALVGSEHGALAGFPVAGADADADAAGAASAATAMASMAEGPPEGSGRLQGAGAAPGEPRPSAVTVGDSPWQSFPSSHDLS</sequence>
<dbReference type="KEGG" id="fra:Francci3_1145"/>
<dbReference type="GO" id="GO:0006260">
    <property type="term" value="P:DNA replication"/>
    <property type="evidence" value="ECO:0007669"/>
    <property type="project" value="InterPro"/>
</dbReference>
<dbReference type="PROSITE" id="PS50935">
    <property type="entry name" value="SSB"/>
    <property type="match status" value="1"/>
</dbReference>
<dbReference type="OrthoDB" id="9809878at2"/>
<dbReference type="PhylomeDB" id="Q2JDW8"/>
<keyword evidence="6" id="KW-1185">Reference proteome</keyword>
<protein>
    <recommendedName>
        <fullName evidence="2 3">Single-stranded DNA-binding protein</fullName>
        <shortName evidence="2">SSB</shortName>
    </recommendedName>
</protein>
<reference evidence="5 6" key="1">
    <citation type="journal article" date="2007" name="Genome Res.">
        <title>Genome characteristics of facultatively symbiotic Frankia sp. strains reflect host range and host plant biogeography.</title>
        <authorList>
            <person name="Normand P."/>
            <person name="Lapierre P."/>
            <person name="Tisa L.S."/>
            <person name="Gogarten J.P."/>
            <person name="Alloisio N."/>
            <person name="Bagnarol E."/>
            <person name="Bassi C.A."/>
            <person name="Berry A.M."/>
            <person name="Bickhart D.M."/>
            <person name="Choisne N."/>
            <person name="Couloux A."/>
            <person name="Cournoyer B."/>
            <person name="Cruveiller S."/>
            <person name="Daubin V."/>
            <person name="Demange N."/>
            <person name="Francino M.P."/>
            <person name="Goltsman E."/>
            <person name="Huang Y."/>
            <person name="Kopp O.R."/>
            <person name="Labarre L."/>
            <person name="Lapidus A."/>
            <person name="Lavire C."/>
            <person name="Marechal J."/>
            <person name="Martinez M."/>
            <person name="Mastronunzio J.E."/>
            <person name="Mullin B.C."/>
            <person name="Niemann J."/>
            <person name="Pujic P."/>
            <person name="Rawnsley T."/>
            <person name="Rouy Z."/>
            <person name="Schenowitz C."/>
            <person name="Sellstedt A."/>
            <person name="Tavares F."/>
            <person name="Tomkins J.P."/>
            <person name="Vallenet D."/>
            <person name="Valverde C."/>
            <person name="Wall L.G."/>
            <person name="Wang Y."/>
            <person name="Medigue C."/>
            <person name="Benson D.R."/>
        </authorList>
    </citation>
    <scope>NUCLEOTIDE SEQUENCE [LARGE SCALE GENOMIC DNA]</scope>
    <source>
        <strain evidence="6">DSM 45818 / CECT 9043 / CcI3</strain>
    </source>
</reference>
<accession>Q2JDW8</accession>
<name>Q2JDW8_FRACC</name>
<dbReference type="PANTHER" id="PTHR10302">
    <property type="entry name" value="SINGLE-STRANDED DNA-BINDING PROTEIN"/>
    <property type="match status" value="1"/>
</dbReference>
<dbReference type="HAMAP" id="MF_00984">
    <property type="entry name" value="SSB"/>
    <property type="match status" value="1"/>
</dbReference>
<dbReference type="GO" id="GO:0009295">
    <property type="term" value="C:nucleoid"/>
    <property type="evidence" value="ECO:0007669"/>
    <property type="project" value="TreeGrafter"/>
</dbReference>
<dbReference type="STRING" id="106370.Francci3_1145"/>
<evidence type="ECO:0000256" key="1">
    <source>
        <dbReference type="ARBA" id="ARBA00023125"/>
    </source>
</evidence>
<evidence type="ECO:0000256" key="4">
    <source>
        <dbReference type="SAM" id="MobiDB-lite"/>
    </source>
</evidence>
<organism evidence="5 6">
    <name type="scientific">Frankia casuarinae (strain DSM 45818 / CECT 9043 / HFP020203 / CcI3)</name>
    <dbReference type="NCBI Taxonomy" id="106370"/>
    <lineage>
        <taxon>Bacteria</taxon>
        <taxon>Bacillati</taxon>
        <taxon>Actinomycetota</taxon>
        <taxon>Actinomycetes</taxon>
        <taxon>Frankiales</taxon>
        <taxon>Frankiaceae</taxon>
        <taxon>Frankia</taxon>
    </lineage>
</organism>